<accession>H6LC44</accession>
<reference evidence="4 5" key="2">
    <citation type="journal article" date="2012" name="PLoS ONE">
        <title>An ancient pathway combining carbon dioxide fixation with the generation and utilization of a sodium ion gradient for ATP synthesis.</title>
        <authorList>
            <person name="Poehlein A."/>
            <person name="Schmidt S."/>
            <person name="Kaster A.K."/>
            <person name="Goenrich M."/>
            <person name="Vollmers J."/>
            <person name="Thurmer A."/>
            <person name="Bertsch J."/>
            <person name="Schuchmann K."/>
            <person name="Voigt B."/>
            <person name="Hecker M."/>
            <person name="Daniel R."/>
            <person name="Thauer R.K."/>
            <person name="Gottschalk G."/>
            <person name="Muller V."/>
        </authorList>
    </citation>
    <scope>NUCLEOTIDE SEQUENCE [LARGE SCALE GENOMIC DNA]</scope>
    <source>
        <strain evidence="5">ATCC 29683 / DSM 1030 / JCM 2381 / KCTC 1655 / WB1</strain>
    </source>
</reference>
<dbReference type="eggNOG" id="COG3829">
    <property type="taxonomic scope" value="Bacteria"/>
</dbReference>
<dbReference type="Gene3D" id="3.30.70.270">
    <property type="match status" value="1"/>
</dbReference>
<dbReference type="SMART" id="SM00086">
    <property type="entry name" value="PAC"/>
    <property type="match status" value="2"/>
</dbReference>
<feature type="transmembrane region" description="Helical" evidence="1">
    <location>
        <begin position="14"/>
        <end position="36"/>
    </location>
</feature>
<dbReference type="InterPro" id="IPR000700">
    <property type="entry name" value="PAS-assoc_C"/>
</dbReference>
<evidence type="ECO:0000256" key="1">
    <source>
        <dbReference type="SAM" id="Phobius"/>
    </source>
</evidence>
<dbReference type="CDD" id="cd00130">
    <property type="entry name" value="PAS"/>
    <property type="match status" value="2"/>
</dbReference>
<dbReference type="Pfam" id="PF08447">
    <property type="entry name" value="PAS_3"/>
    <property type="match status" value="1"/>
</dbReference>
<evidence type="ECO:0000313" key="5">
    <source>
        <dbReference type="Proteomes" id="UP000007177"/>
    </source>
</evidence>
<dbReference type="SMART" id="SM00267">
    <property type="entry name" value="GGDEF"/>
    <property type="match status" value="1"/>
</dbReference>
<dbReference type="PROSITE" id="PS50113">
    <property type="entry name" value="PAC"/>
    <property type="match status" value="1"/>
</dbReference>
<dbReference type="InterPro" id="IPR035965">
    <property type="entry name" value="PAS-like_dom_sf"/>
</dbReference>
<dbReference type="KEGG" id="awo:Awo_c22180"/>
<dbReference type="RefSeq" id="WP_014356592.1">
    <property type="nucleotide sequence ID" value="NC_016894.1"/>
</dbReference>
<dbReference type="InterPro" id="IPR013655">
    <property type="entry name" value="PAS_fold_3"/>
</dbReference>
<keyword evidence="1" id="KW-1133">Transmembrane helix</keyword>
<evidence type="ECO:0000313" key="4">
    <source>
        <dbReference type="EMBL" id="AFA48992.1"/>
    </source>
</evidence>
<dbReference type="PANTHER" id="PTHR44757:SF2">
    <property type="entry name" value="BIOFILM ARCHITECTURE MAINTENANCE PROTEIN MBAA"/>
    <property type="match status" value="1"/>
</dbReference>
<dbReference type="Pfam" id="PF13426">
    <property type="entry name" value="PAS_9"/>
    <property type="match status" value="2"/>
</dbReference>
<evidence type="ECO:0000259" key="3">
    <source>
        <dbReference type="PROSITE" id="PS50887"/>
    </source>
</evidence>
<keyword evidence="5" id="KW-1185">Reference proteome</keyword>
<organism evidence="4 5">
    <name type="scientific">Acetobacterium woodii (strain ATCC 29683 / DSM 1030 / JCM 2381 / KCTC 1655 / WB1)</name>
    <dbReference type="NCBI Taxonomy" id="931626"/>
    <lineage>
        <taxon>Bacteria</taxon>
        <taxon>Bacillati</taxon>
        <taxon>Bacillota</taxon>
        <taxon>Clostridia</taxon>
        <taxon>Eubacteriales</taxon>
        <taxon>Eubacteriaceae</taxon>
        <taxon>Acetobacterium</taxon>
    </lineage>
</organism>
<dbReference type="AlphaFoldDB" id="H6LC44"/>
<dbReference type="PROSITE" id="PS50887">
    <property type="entry name" value="GGDEF"/>
    <property type="match status" value="1"/>
</dbReference>
<dbReference type="Gene3D" id="3.30.450.20">
    <property type="entry name" value="PAS domain"/>
    <property type="match status" value="2"/>
</dbReference>
<proteinExistence type="predicted"/>
<name>H6LC44_ACEWD</name>
<reference evidence="5" key="1">
    <citation type="submission" date="2011-07" db="EMBL/GenBank/DDBJ databases">
        <title>Complete genome sequence of Acetobacterium woodii.</title>
        <authorList>
            <person name="Poehlein A."/>
            <person name="Schmidt S."/>
            <person name="Kaster A.-K."/>
            <person name="Goenrich M."/>
            <person name="Vollmers J."/>
            <person name="Thuermer A."/>
            <person name="Gottschalk G."/>
            <person name="Thauer R.K."/>
            <person name="Daniel R."/>
            <person name="Mueller V."/>
        </authorList>
    </citation>
    <scope>NUCLEOTIDE SEQUENCE [LARGE SCALE GENOMIC DNA]</scope>
    <source>
        <strain evidence="5">ATCC 29683 / DSM 1030 / JCM 2381 / KCTC 1655 / WB1</strain>
    </source>
</reference>
<dbReference type="InterPro" id="IPR001610">
    <property type="entry name" value="PAC"/>
</dbReference>
<dbReference type="NCBIfam" id="TIGR00254">
    <property type="entry name" value="GGDEF"/>
    <property type="match status" value="1"/>
</dbReference>
<dbReference type="CDD" id="cd01949">
    <property type="entry name" value="GGDEF"/>
    <property type="match status" value="1"/>
</dbReference>
<keyword evidence="1" id="KW-0472">Membrane</keyword>
<dbReference type="PANTHER" id="PTHR44757">
    <property type="entry name" value="DIGUANYLATE CYCLASE DGCP"/>
    <property type="match status" value="1"/>
</dbReference>
<dbReference type="STRING" id="931626.Awo_c22180"/>
<dbReference type="SUPFAM" id="SSF55785">
    <property type="entry name" value="PYP-like sensor domain (PAS domain)"/>
    <property type="match status" value="3"/>
</dbReference>
<dbReference type="InterPro" id="IPR052155">
    <property type="entry name" value="Biofilm_reg_signaling"/>
</dbReference>
<dbReference type="InterPro" id="IPR029787">
    <property type="entry name" value="Nucleotide_cyclase"/>
</dbReference>
<protein>
    <submittedName>
        <fullName evidence="4">Putative signal transduction protein</fullName>
    </submittedName>
</protein>
<dbReference type="Proteomes" id="UP000007177">
    <property type="component" value="Chromosome"/>
</dbReference>
<sequence>MGVYLNLSAIENEITMVIFWIIVFFIIVGFGILHYMRVRTNREEKKQAAEIFNGIFNQVTDCIVILDEAGIIYQANKTFLDYQEKSVDKIIGKSIQRIPTDYTFDNDHTTLKKELAEHDVYETNIKFYHSNGEIIPFHITIKPVKIENKNKKAKSFLVVTAVDLKNSREKDEYINQQGDELLEIQHLAHLGYWEMNYLTKKIYWSRELYSILGYQEGEVEPNLDIIYWMAYEDDQNRVWKAFLRAFQAQEKVDTHYRIKNNRGEMRDIYLRIRHFFTDNNEHLRTIGIIQDVTKQTDLREELNAQLIFADTVLNNCSLLYIECNSNFEVKNINPMVSQLVGINSEAAYGRPLMDIFGKLNRTQRKFVLENMDFRKPLPFKDYTGVIHYIQWDHAIYTKRTGENTNILLGIDISGTIEKRKALETSFIFDPVTKLPNRYKLEQVLNNYFNKNGKNQEKKLALIFIYVDGIHAVGDAFGQHVEDSLIQSLSERLYNAIGKYGLFVRRYVDQFVLFYPQDPNTEILTKICNFISELLRIPFVIEGTAFTIKHHLGIAKFPENATTKEDLIRFGSAAMHEAQRLDLDYYFYQESLEKELKNKVNGYELNNN</sequence>
<dbReference type="HOGENOM" id="CLU_449525_0_0_9"/>
<dbReference type="SMART" id="SM00091">
    <property type="entry name" value="PAS"/>
    <property type="match status" value="2"/>
</dbReference>
<feature type="domain" description="GGDEF" evidence="3">
    <location>
        <begin position="457"/>
        <end position="590"/>
    </location>
</feature>
<dbReference type="OrthoDB" id="9770473at2"/>
<evidence type="ECO:0000259" key="2">
    <source>
        <dbReference type="PROSITE" id="PS50113"/>
    </source>
</evidence>
<dbReference type="InterPro" id="IPR000160">
    <property type="entry name" value="GGDEF_dom"/>
</dbReference>
<keyword evidence="1" id="KW-0812">Transmembrane</keyword>
<dbReference type="NCBIfam" id="TIGR00229">
    <property type="entry name" value="sensory_box"/>
    <property type="match status" value="2"/>
</dbReference>
<dbReference type="SUPFAM" id="SSF55073">
    <property type="entry name" value="Nucleotide cyclase"/>
    <property type="match status" value="1"/>
</dbReference>
<feature type="domain" description="PAC" evidence="2">
    <location>
        <begin position="252"/>
        <end position="304"/>
    </location>
</feature>
<dbReference type="InterPro" id="IPR000014">
    <property type="entry name" value="PAS"/>
</dbReference>
<dbReference type="eggNOG" id="COG2199">
    <property type="taxonomic scope" value="Bacteria"/>
</dbReference>
<dbReference type="Pfam" id="PF00990">
    <property type="entry name" value="GGDEF"/>
    <property type="match status" value="1"/>
</dbReference>
<gene>
    <name evidence="4" type="ordered locus">Awo_c22180</name>
</gene>
<dbReference type="InterPro" id="IPR043128">
    <property type="entry name" value="Rev_trsase/Diguanyl_cyclase"/>
</dbReference>
<dbReference type="EMBL" id="CP002987">
    <property type="protein sequence ID" value="AFA48992.1"/>
    <property type="molecule type" value="Genomic_DNA"/>
</dbReference>